<dbReference type="PROSITE" id="PS00018">
    <property type="entry name" value="EF_HAND_1"/>
    <property type="match status" value="1"/>
</dbReference>
<comment type="caution">
    <text evidence="3">The sequence shown here is derived from an EMBL/GenBank/DDBJ whole genome shotgun (WGS) entry which is preliminary data.</text>
</comment>
<evidence type="ECO:0000259" key="2">
    <source>
        <dbReference type="PROSITE" id="PS50222"/>
    </source>
</evidence>
<evidence type="ECO:0000256" key="1">
    <source>
        <dbReference type="SAM" id="MobiDB-lite"/>
    </source>
</evidence>
<gene>
    <name evidence="3" type="ORF">RQ831_12285</name>
</gene>
<dbReference type="PROSITE" id="PS50222">
    <property type="entry name" value="EF_HAND_2"/>
    <property type="match status" value="1"/>
</dbReference>
<dbReference type="EMBL" id="JAVVDO010000018">
    <property type="protein sequence ID" value="MDT8331834.1"/>
    <property type="molecule type" value="Genomic_DNA"/>
</dbReference>
<feature type="region of interest" description="Disordered" evidence="1">
    <location>
        <begin position="1"/>
        <end position="92"/>
    </location>
</feature>
<sequence>MSSDMLATLLSAQEDDGTGATAAGTTGNTTGSTAADLFGSLDTDSDGSLSETELEAGLASAPPPPPPGAEGGLGPMLSAQEDASSSDASQQNIQDLARQFIAAIQNALGQQSATSAATA</sequence>
<evidence type="ECO:0000313" key="4">
    <source>
        <dbReference type="Proteomes" id="UP001258945"/>
    </source>
</evidence>
<dbReference type="InterPro" id="IPR002048">
    <property type="entry name" value="EF_hand_dom"/>
</dbReference>
<accession>A0ABU3MFU5</accession>
<keyword evidence="4" id="KW-1185">Reference proteome</keyword>
<feature type="domain" description="EF-hand" evidence="2">
    <location>
        <begin position="29"/>
        <end position="64"/>
    </location>
</feature>
<protein>
    <recommendedName>
        <fullName evidence="2">EF-hand domain-containing protein</fullName>
    </recommendedName>
</protein>
<evidence type="ECO:0000313" key="3">
    <source>
        <dbReference type="EMBL" id="MDT8331834.1"/>
    </source>
</evidence>
<feature type="compositionally biased region" description="Low complexity" evidence="1">
    <location>
        <begin position="18"/>
        <end position="60"/>
    </location>
</feature>
<dbReference type="InterPro" id="IPR018247">
    <property type="entry name" value="EF_Hand_1_Ca_BS"/>
</dbReference>
<organism evidence="3 4">
    <name type="scientific">Roseomonas gilardii</name>
    <dbReference type="NCBI Taxonomy" id="257708"/>
    <lineage>
        <taxon>Bacteria</taxon>
        <taxon>Pseudomonadati</taxon>
        <taxon>Pseudomonadota</taxon>
        <taxon>Alphaproteobacteria</taxon>
        <taxon>Acetobacterales</taxon>
        <taxon>Roseomonadaceae</taxon>
        <taxon>Roseomonas</taxon>
    </lineage>
</organism>
<name>A0ABU3MFU5_9PROT</name>
<proteinExistence type="predicted"/>
<dbReference type="Proteomes" id="UP001258945">
    <property type="component" value="Unassembled WGS sequence"/>
</dbReference>
<feature type="compositionally biased region" description="Low complexity" evidence="1">
    <location>
        <begin position="78"/>
        <end position="91"/>
    </location>
</feature>
<reference evidence="3 4" key="1">
    <citation type="journal article" date="2019" name="Microb. Pathog.">
        <title>Comparison of VITEK 2, MALDI-TOF MS, 16S rRNA gene sequencing, and whole-genome sequencing for identification of Roseomonas mucosa.</title>
        <authorList>
            <person name="Rudolph W.W."/>
            <person name="Gunzer F."/>
            <person name="Trauth M."/>
            <person name="Bunk B."/>
            <person name="Bigge R."/>
            <person name="Schrottner P."/>
        </authorList>
    </citation>
    <scope>NUCLEOTIDE SEQUENCE [LARGE SCALE GENOMIC DNA]</scope>
    <source>
        <strain evidence="3 4">DSM 103800</strain>
    </source>
</reference>